<feature type="compositionally biased region" description="Low complexity" evidence="1">
    <location>
        <begin position="574"/>
        <end position="585"/>
    </location>
</feature>
<organism evidence="2 3">
    <name type="scientific">Colletotrichum gloeosporioides</name>
    <name type="common">Anthracnose fungus</name>
    <name type="synonym">Glomerella cingulata</name>
    <dbReference type="NCBI Taxonomy" id="474922"/>
    <lineage>
        <taxon>Eukaryota</taxon>
        <taxon>Fungi</taxon>
        <taxon>Dikarya</taxon>
        <taxon>Ascomycota</taxon>
        <taxon>Pezizomycotina</taxon>
        <taxon>Sordariomycetes</taxon>
        <taxon>Hypocreomycetidae</taxon>
        <taxon>Glomerellales</taxon>
        <taxon>Glomerellaceae</taxon>
        <taxon>Colletotrichum</taxon>
        <taxon>Colletotrichum gloeosporioides species complex</taxon>
    </lineage>
</organism>
<proteinExistence type="predicted"/>
<feature type="region of interest" description="Disordered" evidence="1">
    <location>
        <begin position="289"/>
        <end position="441"/>
    </location>
</feature>
<feature type="compositionally biased region" description="Polar residues" evidence="1">
    <location>
        <begin position="289"/>
        <end position="300"/>
    </location>
</feature>
<feature type="region of interest" description="Disordered" evidence="1">
    <location>
        <begin position="201"/>
        <end position="276"/>
    </location>
</feature>
<feature type="compositionally biased region" description="Polar residues" evidence="1">
    <location>
        <begin position="363"/>
        <end position="386"/>
    </location>
</feature>
<dbReference type="RefSeq" id="XP_045260288.1">
    <property type="nucleotide sequence ID" value="XM_045410723.1"/>
</dbReference>
<name>A0A8H4CCA2_COLGL</name>
<keyword evidence="3" id="KW-1185">Reference proteome</keyword>
<feature type="compositionally biased region" description="Polar residues" evidence="1">
    <location>
        <begin position="413"/>
        <end position="424"/>
    </location>
</feature>
<sequence>MGSNTTSVQGSVERALAGAAVDRSGDCWGQGAAPRPRSSCPASVQSSQFASSPGNQPLRSPLPSNNSAKPFSPFPSHFCPPPSPFPFFAPPPISVVHIARETQPDDHIPLPHTIPRPPPRSLLHLRTRLFTDHRTDHRTAFALDIRSTPFPRRHPNFHASPRHFPLLRRLRYERCFSSKPLFSQPPARQLHERKVTRFRMATTEAVLPPHDRPDRAGRRRPFSTWVKKLTNFKSSSSSDGGGARLPSSKRQHAKFRRASKNNNPYPQSGRVASASHADVDVETSSYSFSTALSGSATSVERGSRVSSDDSAAPPTAGGRSMAPTISTDYDGAHSVVAPSHHAPSVAGTSRTVGGVESRRGGDSTFSSPAPSVRSLTTTLTTIQSMPANGGTHVPTNPTTNTNHTSHQGHTHSIHFNQPFPTASPASAIPAHLAPSNQGPGHPATYTTATANNLLTDNASIITLASSSKRRRRRSLDTDASVRALAPSSLWGGSRESLPLSVLSANIGEGAGMPTTPGLYQSSSRIANAERTSIYSATGIAPALPGERNSFYAKQSGAGDGASVRSGLIGHGRSDSISGSIGGVASPLTSPREASEIGDTDDREEGTSRAKEGEDR</sequence>
<dbReference type="EMBL" id="WVTB01000069">
    <property type="protein sequence ID" value="KAF3801129.1"/>
    <property type="molecule type" value="Genomic_DNA"/>
</dbReference>
<evidence type="ECO:0000313" key="2">
    <source>
        <dbReference type="EMBL" id="KAF3801129.1"/>
    </source>
</evidence>
<dbReference type="GeneID" id="69017935"/>
<evidence type="ECO:0000313" key="3">
    <source>
        <dbReference type="Proteomes" id="UP000613401"/>
    </source>
</evidence>
<reference evidence="2" key="2">
    <citation type="submission" date="2020-03" db="EMBL/GenBank/DDBJ databases">
        <authorList>
            <person name="Fu F.-F."/>
            <person name="Chen J."/>
        </authorList>
    </citation>
    <scope>NUCLEOTIDE SEQUENCE</scope>
    <source>
        <strain evidence="2">Lc1</strain>
    </source>
</reference>
<feature type="compositionally biased region" description="Low complexity" evidence="1">
    <location>
        <begin position="388"/>
        <end position="404"/>
    </location>
</feature>
<feature type="region of interest" description="Disordered" evidence="1">
    <location>
        <begin position="554"/>
        <end position="615"/>
    </location>
</feature>
<protein>
    <submittedName>
        <fullName evidence="2">Uncharacterized protein</fullName>
    </submittedName>
</protein>
<comment type="caution">
    <text evidence="2">The sequence shown here is derived from an EMBL/GenBank/DDBJ whole genome shotgun (WGS) entry which is preliminary data.</text>
</comment>
<feature type="compositionally biased region" description="Polar residues" evidence="1">
    <location>
        <begin position="40"/>
        <end position="69"/>
    </location>
</feature>
<reference evidence="2" key="1">
    <citation type="journal article" date="2020" name="Phytopathology">
        <title>Genome sequence and comparative analysis of Colletotrichum gloeosporioides isolated from Liriodendron leaves.</title>
        <authorList>
            <person name="Fu F.F."/>
            <person name="Hao Z."/>
            <person name="Wang P."/>
            <person name="Lu Y."/>
            <person name="Xue L.J."/>
            <person name="Wei G."/>
            <person name="Tian Y."/>
            <person name="Baishi H."/>
            <person name="Xu H."/>
            <person name="Shi J."/>
            <person name="Cheng T."/>
            <person name="Wang G."/>
            <person name="Yi Y."/>
            <person name="Chen J."/>
        </authorList>
    </citation>
    <scope>NUCLEOTIDE SEQUENCE</scope>
    <source>
        <strain evidence="2">Lc1</strain>
    </source>
</reference>
<feature type="region of interest" description="Disordered" evidence="1">
    <location>
        <begin position="17"/>
        <end position="75"/>
    </location>
</feature>
<accession>A0A8H4CCA2</accession>
<feature type="compositionally biased region" description="Basic residues" evidence="1">
    <location>
        <begin position="247"/>
        <end position="259"/>
    </location>
</feature>
<dbReference type="AlphaFoldDB" id="A0A8H4CCA2"/>
<evidence type="ECO:0000256" key="1">
    <source>
        <dbReference type="SAM" id="MobiDB-lite"/>
    </source>
</evidence>
<dbReference type="Proteomes" id="UP000613401">
    <property type="component" value="Unassembled WGS sequence"/>
</dbReference>
<feature type="compositionally biased region" description="Basic and acidic residues" evidence="1">
    <location>
        <begin position="604"/>
        <end position="615"/>
    </location>
</feature>
<gene>
    <name evidence="2" type="ORF">GCG54_00010808</name>
</gene>